<dbReference type="InterPro" id="IPR015304">
    <property type="entry name" value="ZinT_dom"/>
</dbReference>
<dbReference type="EMBL" id="OCMY01000002">
    <property type="protein sequence ID" value="SOD60262.1"/>
    <property type="molecule type" value="Genomic_DNA"/>
</dbReference>
<feature type="domain" description="ZinT" evidence="4">
    <location>
        <begin position="36"/>
        <end position="213"/>
    </location>
</feature>
<evidence type="ECO:0000256" key="1">
    <source>
        <dbReference type="ARBA" id="ARBA00022729"/>
    </source>
</evidence>
<dbReference type="OrthoDB" id="9810636at2"/>
<dbReference type="Pfam" id="PF09223">
    <property type="entry name" value="ZinT"/>
    <property type="match status" value="1"/>
</dbReference>
<dbReference type="SUPFAM" id="SSF50814">
    <property type="entry name" value="Lipocalins"/>
    <property type="match status" value="1"/>
</dbReference>
<accession>A0A286DNK6</accession>
<evidence type="ECO:0000256" key="2">
    <source>
        <dbReference type="ARBA" id="ARBA00022833"/>
    </source>
</evidence>
<sequence length="213" mass="24224">MKIKKSLVVVGLVFSSHAFSHAHHSHGAPLTATEVSAAKGIFNDGDIKDRPLSDWDGVWQSIYPYAKDGSLDPVFRKKAEADQRKSFEDIKHYYLKGYASNITDIGIENGMMEFTANGEVNACKYTYKGYKVLNYVSGKRGVRYLFECTDNKSAAPKFVQFSDHIISPRKSSHFHIFTGNVSQDALYKELENWPTFFPYQLTKQEIVDDLMHH</sequence>
<protein>
    <submittedName>
        <fullName evidence="5">Zn/Cd-binding protein ZinT</fullName>
    </submittedName>
</protein>
<dbReference type="NCBIfam" id="NF007639">
    <property type="entry name" value="PRK10306.1"/>
    <property type="match status" value="1"/>
</dbReference>
<keyword evidence="6" id="KW-1185">Reference proteome</keyword>
<dbReference type="InterPro" id="IPR012674">
    <property type="entry name" value="Calycin"/>
</dbReference>
<keyword evidence="1 3" id="KW-0732">Signal</keyword>
<evidence type="ECO:0000313" key="5">
    <source>
        <dbReference type="EMBL" id="SOD60262.1"/>
    </source>
</evidence>
<dbReference type="RefSeq" id="WP_097098086.1">
    <property type="nucleotide sequence ID" value="NZ_OCMY01000002.1"/>
</dbReference>
<dbReference type="Gene3D" id="2.40.128.20">
    <property type="match status" value="1"/>
</dbReference>
<evidence type="ECO:0000259" key="4">
    <source>
        <dbReference type="Pfam" id="PF09223"/>
    </source>
</evidence>
<reference evidence="6" key="1">
    <citation type="submission" date="2017-09" db="EMBL/GenBank/DDBJ databases">
        <authorList>
            <person name="Varghese N."/>
            <person name="Submissions S."/>
        </authorList>
    </citation>
    <scope>NUCLEOTIDE SEQUENCE [LARGE SCALE GENOMIC DNA]</scope>
    <source>
        <strain evidence="6">JKS000234</strain>
    </source>
</reference>
<dbReference type="Proteomes" id="UP000219271">
    <property type="component" value="Unassembled WGS sequence"/>
</dbReference>
<dbReference type="AlphaFoldDB" id="A0A286DNK6"/>
<dbReference type="GO" id="GO:0008270">
    <property type="term" value="F:zinc ion binding"/>
    <property type="evidence" value="ECO:0007669"/>
    <property type="project" value="InterPro"/>
</dbReference>
<evidence type="ECO:0000313" key="6">
    <source>
        <dbReference type="Proteomes" id="UP000219271"/>
    </source>
</evidence>
<gene>
    <name evidence="5" type="ORF">SAMN06273570_4639</name>
</gene>
<feature type="signal peptide" evidence="3">
    <location>
        <begin position="1"/>
        <end position="22"/>
    </location>
</feature>
<feature type="chain" id="PRO_5012899765" evidence="3">
    <location>
        <begin position="23"/>
        <end position="213"/>
    </location>
</feature>
<organism evidence="5 6">
    <name type="scientific">Candidatus Pantoea floridensis</name>
    <dbReference type="NCBI Taxonomy" id="1938870"/>
    <lineage>
        <taxon>Bacteria</taxon>
        <taxon>Pseudomonadati</taxon>
        <taxon>Pseudomonadota</taxon>
        <taxon>Gammaproteobacteria</taxon>
        <taxon>Enterobacterales</taxon>
        <taxon>Erwiniaceae</taxon>
        <taxon>Pantoea</taxon>
    </lineage>
</organism>
<keyword evidence="2" id="KW-0862">Zinc</keyword>
<proteinExistence type="predicted"/>
<name>A0A286DNK6_9GAMM</name>
<evidence type="ECO:0000256" key="3">
    <source>
        <dbReference type="SAM" id="SignalP"/>
    </source>
</evidence>